<sequence>MGHWTHFEEDAFRLPEGMKRIAYDADTKRYTFRDSHGVLYQGAPEEDYGTLTPMSDVGLDSRPGAFESDGPVPKPLFINPDAAPSTFHDILPANLITSPSSSKDARNKSMWSPTSSKATGEGDRSAPRARFNGAVWKAALPKMKGVADSLRRSVTPARRKSSPGTEEAQNSSPGGSANNNPTSISSKSPVSTNSK</sequence>
<gene>
    <name evidence="2" type="ORF">Hypma_001393</name>
</gene>
<comment type="caution">
    <text evidence="2">The sequence shown here is derived from an EMBL/GenBank/DDBJ whole genome shotgun (WGS) entry which is preliminary data.</text>
</comment>
<dbReference type="Proteomes" id="UP000076154">
    <property type="component" value="Unassembled WGS sequence"/>
</dbReference>
<keyword evidence="3" id="KW-1185">Reference proteome</keyword>
<organism evidence="2 3">
    <name type="scientific">Hypsizygus marmoreus</name>
    <name type="common">White beech mushroom</name>
    <name type="synonym">Agaricus marmoreus</name>
    <dbReference type="NCBI Taxonomy" id="39966"/>
    <lineage>
        <taxon>Eukaryota</taxon>
        <taxon>Fungi</taxon>
        <taxon>Dikarya</taxon>
        <taxon>Basidiomycota</taxon>
        <taxon>Agaricomycotina</taxon>
        <taxon>Agaricomycetes</taxon>
        <taxon>Agaricomycetidae</taxon>
        <taxon>Agaricales</taxon>
        <taxon>Tricholomatineae</taxon>
        <taxon>Lyophyllaceae</taxon>
        <taxon>Hypsizygus</taxon>
    </lineage>
</organism>
<protein>
    <recommendedName>
        <fullName evidence="4">Carbohydrate-binding module family 50 protein</fullName>
    </recommendedName>
</protein>
<evidence type="ECO:0000256" key="1">
    <source>
        <dbReference type="SAM" id="MobiDB-lite"/>
    </source>
</evidence>
<evidence type="ECO:0000313" key="3">
    <source>
        <dbReference type="Proteomes" id="UP000076154"/>
    </source>
</evidence>
<accession>A0A369K0K9</accession>
<proteinExistence type="predicted"/>
<evidence type="ECO:0000313" key="2">
    <source>
        <dbReference type="EMBL" id="RDB28149.1"/>
    </source>
</evidence>
<dbReference type="InParanoid" id="A0A369K0K9"/>
<feature type="region of interest" description="Disordered" evidence="1">
    <location>
        <begin position="142"/>
        <end position="195"/>
    </location>
</feature>
<dbReference type="EMBL" id="LUEZ02000012">
    <property type="protein sequence ID" value="RDB28149.1"/>
    <property type="molecule type" value="Genomic_DNA"/>
</dbReference>
<reference evidence="2" key="1">
    <citation type="submission" date="2018-04" db="EMBL/GenBank/DDBJ databases">
        <title>Whole genome sequencing of Hypsizygus marmoreus.</title>
        <authorList>
            <person name="Choi I.-G."/>
            <person name="Min B."/>
            <person name="Kim J.-G."/>
            <person name="Kim S."/>
            <person name="Oh Y.-L."/>
            <person name="Kong W.-S."/>
            <person name="Park H."/>
            <person name="Jeong J."/>
            <person name="Song E.-S."/>
        </authorList>
    </citation>
    <scope>NUCLEOTIDE SEQUENCE [LARGE SCALE GENOMIC DNA]</scope>
    <source>
        <strain evidence="2">51987-8</strain>
    </source>
</reference>
<dbReference type="AlphaFoldDB" id="A0A369K0K9"/>
<feature type="compositionally biased region" description="Low complexity" evidence="1">
    <location>
        <begin position="170"/>
        <end position="183"/>
    </location>
</feature>
<feature type="compositionally biased region" description="Polar residues" evidence="1">
    <location>
        <begin position="184"/>
        <end position="195"/>
    </location>
</feature>
<feature type="compositionally biased region" description="Polar residues" evidence="1">
    <location>
        <begin position="109"/>
        <end position="118"/>
    </location>
</feature>
<name>A0A369K0K9_HYPMA</name>
<evidence type="ECO:0008006" key="4">
    <source>
        <dbReference type="Google" id="ProtNLM"/>
    </source>
</evidence>
<feature type="region of interest" description="Disordered" evidence="1">
    <location>
        <begin position="97"/>
        <end position="129"/>
    </location>
</feature>
<dbReference type="OrthoDB" id="2107166at2759"/>